<proteinExistence type="predicted"/>
<sequence>MAIQVQTQGATDLRLSAAIIKPGYAGAGRSIGGQTGQLMGHWRAMFVRLPGSGFTLNGAYVMLGSDGNSGGNFAAGDDTSLRIFGTGSVNTLRPSARYRSGSTEAFAGTAGAEGQFAGIAAMSATPSVWLVIEGVTNTGSNASPVWRGWGAVCQVGSAAPSSQVAATAIASAWISGTTGALLRQIFAAAGTGSTRTPVGVAMEQVALAAGDFPWDTANNRPHHDAIAALAGGGANPFHTYASLVAAQNAGTLPYANCDQGRGNLDYHWTLRTLTAGLANSGTAGTATLAQQDWNALTGGLVDTGDIAPTHWYGGAPAITNPAVKFTSGRGTRATVVAGTRNDGAAVERRWERMSDSTAVAGLDWGAPASQSGTAWQVSDTLPVGGPYRLRVRYVADPGLSASSDDWLVGTALCINGQSGMELIFEGGTAGGNNLNIAVASGAQGLLVKLNNQSGGTAATYAQPSLTVSRLASGATPANNHGAVLFLNEWNAANPGHPLLICNMAINGTAMADWANNTTVNSGHASWTFLGTIGAVAGPSSGNASGVVEAYAAALNRHIDAHMMMWTPNMSSDSAVRASYVAAIDARFSNAASAPFIVMPPWRGHREPGDLSSLVSKRQEHLDFVAQLNAALAGRGVLGPYWADTVMDGKPNPATDGGTGSLHCAFNNAAGALANTGGSPVSDENQVGQARLGRSLGRVLAWHWDRTIKAHGPRVLAAWSDNGRATVQIELGRACRTLNGAAISANQFWVSLTGGTSFGRADGQSETLTATGNPNFTVALDATGTRAILTPADGGTAWAAAGANLRVDYARRWPFGPTDLPDERNSERALDGILYDDQTHRGGTNFSAGVRPGNPCQGSNRTGAGLAGVAVATRGPARLVATERWTGTRNVTVRMMAADGVTVLRERALPIVAA</sequence>
<dbReference type="RefSeq" id="WP_094473983.1">
    <property type="nucleotide sequence ID" value="NZ_NOXT01000113.1"/>
</dbReference>
<protein>
    <submittedName>
        <fullName evidence="1">Uncharacterized protein</fullName>
    </submittedName>
</protein>
<comment type="caution">
    <text evidence="1">The sequence shown here is derived from an EMBL/GenBank/DDBJ whole genome shotgun (WGS) entry which is preliminary data.</text>
</comment>
<reference evidence="1 2" key="1">
    <citation type="submission" date="2017-07" db="EMBL/GenBank/DDBJ databases">
        <title>Sandarakinorhabdus cyanobacteriorum sp. nov., a novel bacterium isolated from cyanobacterial aggregates in a eutrophic lake.</title>
        <authorList>
            <person name="Cai H."/>
        </authorList>
    </citation>
    <scope>NUCLEOTIDE SEQUENCE [LARGE SCALE GENOMIC DNA]</scope>
    <source>
        <strain evidence="1 2">TH057</strain>
    </source>
</reference>
<gene>
    <name evidence="1" type="ORF">CHU93_10420</name>
</gene>
<evidence type="ECO:0000313" key="1">
    <source>
        <dbReference type="EMBL" id="OYQ27670.1"/>
    </source>
</evidence>
<accession>A0A255YGT2</accession>
<dbReference type="Proteomes" id="UP000216991">
    <property type="component" value="Unassembled WGS sequence"/>
</dbReference>
<dbReference type="EMBL" id="NOXT01000113">
    <property type="protein sequence ID" value="OYQ27670.1"/>
    <property type="molecule type" value="Genomic_DNA"/>
</dbReference>
<organism evidence="1 2">
    <name type="scientific">Sandarakinorhabdus cyanobacteriorum</name>
    <dbReference type="NCBI Taxonomy" id="1981098"/>
    <lineage>
        <taxon>Bacteria</taxon>
        <taxon>Pseudomonadati</taxon>
        <taxon>Pseudomonadota</taxon>
        <taxon>Alphaproteobacteria</taxon>
        <taxon>Sphingomonadales</taxon>
        <taxon>Sphingosinicellaceae</taxon>
        <taxon>Sandarakinorhabdus</taxon>
    </lineage>
</organism>
<evidence type="ECO:0000313" key="2">
    <source>
        <dbReference type="Proteomes" id="UP000216991"/>
    </source>
</evidence>
<name>A0A255YGT2_9SPHN</name>
<keyword evidence="2" id="KW-1185">Reference proteome</keyword>
<dbReference type="AlphaFoldDB" id="A0A255YGT2"/>